<evidence type="ECO:0000313" key="2">
    <source>
        <dbReference type="Proteomes" id="UP000287651"/>
    </source>
</evidence>
<dbReference type="EMBL" id="AMZH03012357">
    <property type="protein sequence ID" value="RRT51184.1"/>
    <property type="molecule type" value="Genomic_DNA"/>
</dbReference>
<proteinExistence type="predicted"/>
<evidence type="ECO:0000313" key="1">
    <source>
        <dbReference type="EMBL" id="RRT51184.1"/>
    </source>
</evidence>
<gene>
    <name evidence="1" type="ORF">B296_00044861</name>
</gene>
<organism evidence="1 2">
    <name type="scientific">Ensete ventricosum</name>
    <name type="common">Abyssinian banana</name>
    <name type="synonym">Musa ensete</name>
    <dbReference type="NCBI Taxonomy" id="4639"/>
    <lineage>
        <taxon>Eukaryota</taxon>
        <taxon>Viridiplantae</taxon>
        <taxon>Streptophyta</taxon>
        <taxon>Embryophyta</taxon>
        <taxon>Tracheophyta</taxon>
        <taxon>Spermatophyta</taxon>
        <taxon>Magnoliopsida</taxon>
        <taxon>Liliopsida</taxon>
        <taxon>Zingiberales</taxon>
        <taxon>Musaceae</taxon>
        <taxon>Ensete</taxon>
    </lineage>
</organism>
<dbReference type="AlphaFoldDB" id="A0A426YHF3"/>
<accession>A0A426YHF3</accession>
<comment type="caution">
    <text evidence="1">The sequence shown here is derived from an EMBL/GenBank/DDBJ whole genome shotgun (WGS) entry which is preliminary data.</text>
</comment>
<name>A0A426YHF3_ENSVE</name>
<protein>
    <submittedName>
        <fullName evidence="1">Uncharacterized protein</fullName>
    </submittedName>
</protein>
<sequence length="97" mass="10910">MPPQDQTPVKDADLEQMQMNMKEGDRYVVNHGEGLTIVDFGGHVSLVEKEGAGIAERRELIELGWTTEEEGIGAVEQRQRIEGSCWATENEEGKMRH</sequence>
<reference evidence="1 2" key="1">
    <citation type="journal article" date="2014" name="Agronomy (Basel)">
        <title>A Draft Genome Sequence for Ensete ventricosum, the Drought-Tolerant Tree Against Hunger.</title>
        <authorList>
            <person name="Harrison J."/>
            <person name="Moore K.A."/>
            <person name="Paszkiewicz K."/>
            <person name="Jones T."/>
            <person name="Grant M."/>
            <person name="Ambacheew D."/>
            <person name="Muzemil S."/>
            <person name="Studholme D.J."/>
        </authorList>
    </citation>
    <scope>NUCLEOTIDE SEQUENCE [LARGE SCALE GENOMIC DNA]</scope>
</reference>
<dbReference type="Proteomes" id="UP000287651">
    <property type="component" value="Unassembled WGS sequence"/>
</dbReference>